<keyword evidence="3" id="KW-0670">Pyruvate</keyword>
<protein>
    <submittedName>
        <fullName evidence="3">Maleylpyruvate isomerase family mycothiol-dependent enzyme</fullName>
    </submittedName>
</protein>
<evidence type="ECO:0000313" key="3">
    <source>
        <dbReference type="EMBL" id="ASU84094.1"/>
    </source>
</evidence>
<keyword evidence="4" id="KW-1185">Reference proteome</keyword>
<feature type="domain" description="Mycothiol-dependent maleylpyruvate isomerase metal-binding" evidence="2">
    <location>
        <begin position="11"/>
        <end position="135"/>
    </location>
</feature>
<dbReference type="GO" id="GO:0005886">
    <property type="term" value="C:plasma membrane"/>
    <property type="evidence" value="ECO:0007669"/>
    <property type="project" value="TreeGrafter"/>
</dbReference>
<feature type="domain" description="MDMPI C-terminal" evidence="1">
    <location>
        <begin position="147"/>
        <end position="250"/>
    </location>
</feature>
<gene>
    <name evidence="3" type="ORF">CDO52_16025</name>
</gene>
<dbReference type="Pfam" id="PF11716">
    <property type="entry name" value="MDMPI_N"/>
    <property type="match status" value="1"/>
</dbReference>
<dbReference type="InterPro" id="IPR010872">
    <property type="entry name" value="MDMPI_C-term_domain"/>
</dbReference>
<reference evidence="3 4" key="1">
    <citation type="submission" date="2017-08" db="EMBL/GenBank/DDBJ databases">
        <title>The complete genome sequence of Nocardiopsis gilva YIM 90087.</title>
        <authorList>
            <person name="Yin M."/>
            <person name="Tang S."/>
        </authorList>
    </citation>
    <scope>NUCLEOTIDE SEQUENCE [LARGE SCALE GENOMIC DNA]</scope>
    <source>
        <strain evidence="3 4">YIM 90087</strain>
    </source>
</reference>
<dbReference type="OrthoDB" id="3671213at2"/>
<dbReference type="PANTHER" id="PTHR40758">
    <property type="entry name" value="CONSERVED PROTEIN"/>
    <property type="match status" value="1"/>
</dbReference>
<dbReference type="AlphaFoldDB" id="A0A223S7K5"/>
<accession>A0A223S7K5</accession>
<name>A0A223S7K5_9ACTN</name>
<dbReference type="Proteomes" id="UP000215005">
    <property type="component" value="Chromosome"/>
</dbReference>
<dbReference type="EMBL" id="CP022753">
    <property type="protein sequence ID" value="ASU84094.1"/>
    <property type="molecule type" value="Genomic_DNA"/>
</dbReference>
<dbReference type="GO" id="GO:0016853">
    <property type="term" value="F:isomerase activity"/>
    <property type="evidence" value="ECO:0007669"/>
    <property type="project" value="UniProtKB-KW"/>
</dbReference>
<dbReference type="RefSeq" id="WP_017617713.1">
    <property type="nucleotide sequence ID" value="NZ_ANBG01000090.1"/>
</dbReference>
<keyword evidence="3" id="KW-0413">Isomerase</keyword>
<dbReference type="PANTHER" id="PTHR40758:SF1">
    <property type="entry name" value="CONSERVED PROTEIN"/>
    <property type="match status" value="1"/>
</dbReference>
<dbReference type="SUPFAM" id="SSF109854">
    <property type="entry name" value="DinB/YfiT-like putative metalloenzymes"/>
    <property type="match status" value="1"/>
</dbReference>
<organism evidence="3 4">
    <name type="scientific">Nocardiopsis gilva YIM 90087</name>
    <dbReference type="NCBI Taxonomy" id="1235441"/>
    <lineage>
        <taxon>Bacteria</taxon>
        <taxon>Bacillati</taxon>
        <taxon>Actinomycetota</taxon>
        <taxon>Actinomycetes</taxon>
        <taxon>Streptosporangiales</taxon>
        <taxon>Nocardiopsidaceae</taxon>
        <taxon>Nocardiopsis</taxon>
    </lineage>
</organism>
<dbReference type="KEGG" id="ngv:CDO52_16025"/>
<dbReference type="Pfam" id="PF07398">
    <property type="entry name" value="MDMPI_C"/>
    <property type="match status" value="1"/>
</dbReference>
<dbReference type="GO" id="GO:0046872">
    <property type="term" value="F:metal ion binding"/>
    <property type="evidence" value="ECO:0007669"/>
    <property type="project" value="InterPro"/>
</dbReference>
<evidence type="ECO:0000313" key="4">
    <source>
        <dbReference type="Proteomes" id="UP000215005"/>
    </source>
</evidence>
<dbReference type="InterPro" id="IPR017517">
    <property type="entry name" value="Maleyloyr_isom"/>
</dbReference>
<dbReference type="InterPro" id="IPR034660">
    <property type="entry name" value="DinB/YfiT-like"/>
</dbReference>
<dbReference type="NCBIfam" id="TIGR03083">
    <property type="entry name" value="maleylpyruvate isomerase family mycothiol-dependent enzyme"/>
    <property type="match status" value="1"/>
</dbReference>
<dbReference type="InterPro" id="IPR024344">
    <property type="entry name" value="MDMPI_metal-binding"/>
</dbReference>
<evidence type="ECO:0000259" key="1">
    <source>
        <dbReference type="Pfam" id="PF07398"/>
    </source>
</evidence>
<sequence>MTNLSFDRCCAEIVAQTDLLRTLIPGADMAAPVPSCPEWNLGQLLRHLGDAHRRVETTVAARATEPACDAQVADVTDEDPIVLDAWLAEGAARLAQTLRAAGPDAVVWTVVEDRSAAFWARRMTHETVVHRADVALAVGAEFSVGEEVALDAVDEWMGFGTRPEAFASKPGVPDLLGPGRTLHVHATDTAPQAAAEWLVDLTGPAPTWRRAHAKAAVAVRGPLTDLLMLIYGRPTRNGTVDILGDASLFDLWRQRSGFWLEAEDKE</sequence>
<dbReference type="Gene3D" id="1.20.120.450">
    <property type="entry name" value="dinb family like domain"/>
    <property type="match status" value="1"/>
</dbReference>
<proteinExistence type="predicted"/>
<evidence type="ECO:0000259" key="2">
    <source>
        <dbReference type="Pfam" id="PF11716"/>
    </source>
</evidence>